<dbReference type="PROSITE" id="PS00688">
    <property type="entry name" value="SIGMA54_INTERACT_3"/>
    <property type="match status" value="1"/>
</dbReference>
<evidence type="ECO:0000256" key="8">
    <source>
        <dbReference type="PROSITE-ProRule" id="PRU00169"/>
    </source>
</evidence>
<evidence type="ECO:0000256" key="1">
    <source>
        <dbReference type="ARBA" id="ARBA00022553"/>
    </source>
</evidence>
<dbReference type="PRINTS" id="PR01590">
    <property type="entry name" value="HTHFIS"/>
</dbReference>
<dbReference type="AlphaFoldDB" id="A0A2H0LSB9"/>
<protein>
    <recommendedName>
        <fullName evidence="14">Transcriptional regulator</fullName>
    </recommendedName>
</protein>
<dbReference type="PROSITE" id="PS50110">
    <property type="entry name" value="RESPONSE_REGULATORY"/>
    <property type="match status" value="1"/>
</dbReference>
<organism evidence="12 13">
    <name type="scientific">Candidatus Abzuiibacterium crystallinum</name>
    <dbReference type="NCBI Taxonomy" id="1974748"/>
    <lineage>
        <taxon>Bacteria</taxon>
        <taxon>Pseudomonadati</taxon>
        <taxon>Candidatus Omnitrophota</taxon>
        <taxon>Candidatus Abzuiibacterium</taxon>
    </lineage>
</organism>
<dbReference type="GO" id="GO:0000160">
    <property type="term" value="P:phosphorelay signal transduction system"/>
    <property type="evidence" value="ECO:0007669"/>
    <property type="project" value="UniProtKB-KW"/>
</dbReference>
<dbReference type="InterPro" id="IPR002078">
    <property type="entry name" value="Sigma_54_int"/>
</dbReference>
<dbReference type="GO" id="GO:0006355">
    <property type="term" value="P:regulation of DNA-templated transcription"/>
    <property type="evidence" value="ECO:0007669"/>
    <property type="project" value="InterPro"/>
</dbReference>
<dbReference type="FunFam" id="3.40.50.300:FF:000006">
    <property type="entry name" value="DNA-binding transcriptional regulator NtrC"/>
    <property type="match status" value="1"/>
</dbReference>
<dbReference type="InterPro" id="IPR002197">
    <property type="entry name" value="HTH_Fis"/>
</dbReference>
<keyword evidence="5" id="KW-0805">Transcription regulation</keyword>
<dbReference type="InterPro" id="IPR003593">
    <property type="entry name" value="AAA+_ATPase"/>
</dbReference>
<dbReference type="Gene3D" id="3.40.50.300">
    <property type="entry name" value="P-loop containing nucleotide triphosphate hydrolases"/>
    <property type="match status" value="1"/>
</dbReference>
<dbReference type="Pfam" id="PF00158">
    <property type="entry name" value="Sigma54_activat"/>
    <property type="match status" value="1"/>
</dbReference>
<evidence type="ECO:0000313" key="13">
    <source>
        <dbReference type="Proteomes" id="UP000230859"/>
    </source>
</evidence>
<dbReference type="InterPro" id="IPR025943">
    <property type="entry name" value="Sigma_54_int_dom_ATP-bd_2"/>
</dbReference>
<dbReference type="Pfam" id="PF00072">
    <property type="entry name" value="Response_reg"/>
    <property type="match status" value="1"/>
</dbReference>
<dbReference type="GO" id="GO:0005524">
    <property type="term" value="F:ATP binding"/>
    <property type="evidence" value="ECO:0007669"/>
    <property type="project" value="UniProtKB-KW"/>
</dbReference>
<dbReference type="Proteomes" id="UP000230859">
    <property type="component" value="Unassembled WGS sequence"/>
</dbReference>
<sequence length="455" mass="51574">MNNLFNSVLIVDDEKNTRDGMRIFLESKDYDVWMAANGTEALETAKTHRPDLALIDLRMPEMDGLTLLRRFKELYPAMIVIVLTAYGTVETAVQAMKAGAYYYLSKPVNLDELEIILKKAFRENSLEQENKSLRQELLDAKFETNQIIGQSEPIQALLKTAKQVAESDATVLIEGESGTGKELLAHAIHQFSRRRQAPFVTVHCGALTESLLSSELFGHEKGAFTGASERKTGRFERAHGGTLFLDEIGEITETTQIKLLRFLQSGEYERVGSAKTLKADVRLICATNKILKNQVQAGKFREDLFYRINVILLRVPSLRERKEDIEVLAQHFIHILAVKNRRDVKSITPRALKFFQQYDWPGNIRELRNIIERMIVLSKEPKLDVDLIPSDLISVTSSATSKKNESDSSSLSSMEKNWIERALRAVKGNKSLAAKKLGISRRTLYRKLEEYGLNV</sequence>
<evidence type="ECO:0000259" key="10">
    <source>
        <dbReference type="PROSITE" id="PS50045"/>
    </source>
</evidence>
<dbReference type="SUPFAM" id="SSF52172">
    <property type="entry name" value="CheY-like"/>
    <property type="match status" value="1"/>
</dbReference>
<dbReference type="Pfam" id="PF02954">
    <property type="entry name" value="HTH_8"/>
    <property type="match status" value="1"/>
</dbReference>
<evidence type="ECO:0000256" key="3">
    <source>
        <dbReference type="ARBA" id="ARBA00022840"/>
    </source>
</evidence>
<feature type="modified residue" description="4-aspartylphosphate" evidence="8">
    <location>
        <position position="56"/>
    </location>
</feature>
<name>A0A2H0LSB9_9BACT</name>
<feature type="domain" description="Sigma-54 factor interaction" evidence="10">
    <location>
        <begin position="147"/>
        <end position="376"/>
    </location>
</feature>
<dbReference type="CDD" id="cd17536">
    <property type="entry name" value="REC_YesN-like"/>
    <property type="match status" value="1"/>
</dbReference>
<evidence type="ECO:0000256" key="9">
    <source>
        <dbReference type="SAM" id="Coils"/>
    </source>
</evidence>
<dbReference type="PANTHER" id="PTHR32071:SF119">
    <property type="entry name" value="SIGMA L-DEPENDENT TRANSCRIPTIONAL REGULATOR YPLP-RELATED"/>
    <property type="match status" value="1"/>
</dbReference>
<evidence type="ECO:0000256" key="4">
    <source>
        <dbReference type="ARBA" id="ARBA00023012"/>
    </source>
</evidence>
<dbReference type="InterPro" id="IPR009057">
    <property type="entry name" value="Homeodomain-like_sf"/>
</dbReference>
<accession>A0A2H0LSB9</accession>
<evidence type="ECO:0000256" key="6">
    <source>
        <dbReference type="ARBA" id="ARBA00023125"/>
    </source>
</evidence>
<evidence type="ECO:0000256" key="5">
    <source>
        <dbReference type="ARBA" id="ARBA00023015"/>
    </source>
</evidence>
<dbReference type="Gene3D" id="1.10.10.60">
    <property type="entry name" value="Homeodomain-like"/>
    <property type="match status" value="1"/>
</dbReference>
<dbReference type="SMART" id="SM00448">
    <property type="entry name" value="REC"/>
    <property type="match status" value="1"/>
</dbReference>
<keyword evidence="1 8" id="KW-0597">Phosphoprotein</keyword>
<dbReference type="InterPro" id="IPR027417">
    <property type="entry name" value="P-loop_NTPase"/>
</dbReference>
<keyword evidence="2" id="KW-0547">Nucleotide-binding</keyword>
<dbReference type="SUPFAM" id="SSF46689">
    <property type="entry name" value="Homeodomain-like"/>
    <property type="match status" value="1"/>
</dbReference>
<keyword evidence="4" id="KW-0902">Two-component regulatory system</keyword>
<keyword evidence="6" id="KW-0238">DNA-binding</keyword>
<feature type="domain" description="Response regulatory" evidence="11">
    <location>
        <begin position="7"/>
        <end position="121"/>
    </location>
</feature>
<dbReference type="InterPro" id="IPR011006">
    <property type="entry name" value="CheY-like_superfamily"/>
</dbReference>
<dbReference type="PROSITE" id="PS00676">
    <property type="entry name" value="SIGMA54_INTERACT_2"/>
    <property type="match status" value="1"/>
</dbReference>
<gene>
    <name evidence="12" type="ORF">COV74_01725</name>
</gene>
<evidence type="ECO:0008006" key="14">
    <source>
        <dbReference type="Google" id="ProtNLM"/>
    </source>
</evidence>
<keyword evidence="3" id="KW-0067">ATP-binding</keyword>
<keyword evidence="7" id="KW-0804">Transcription</keyword>
<evidence type="ECO:0000259" key="11">
    <source>
        <dbReference type="PROSITE" id="PS50110"/>
    </source>
</evidence>
<dbReference type="InterPro" id="IPR058031">
    <property type="entry name" value="AAA_lid_NorR"/>
</dbReference>
<dbReference type="SUPFAM" id="SSF52540">
    <property type="entry name" value="P-loop containing nucleoside triphosphate hydrolases"/>
    <property type="match status" value="1"/>
</dbReference>
<dbReference type="Pfam" id="PF25601">
    <property type="entry name" value="AAA_lid_14"/>
    <property type="match status" value="1"/>
</dbReference>
<dbReference type="FunFam" id="3.40.50.2300:FF:000018">
    <property type="entry name" value="DNA-binding transcriptional regulator NtrC"/>
    <property type="match status" value="1"/>
</dbReference>
<keyword evidence="9" id="KW-0175">Coiled coil</keyword>
<dbReference type="CDD" id="cd00009">
    <property type="entry name" value="AAA"/>
    <property type="match status" value="1"/>
</dbReference>
<dbReference type="InterPro" id="IPR001789">
    <property type="entry name" value="Sig_transdc_resp-reg_receiver"/>
</dbReference>
<dbReference type="Gene3D" id="1.10.8.60">
    <property type="match status" value="1"/>
</dbReference>
<dbReference type="PROSITE" id="PS50045">
    <property type="entry name" value="SIGMA54_INTERACT_4"/>
    <property type="match status" value="1"/>
</dbReference>
<dbReference type="InterPro" id="IPR025662">
    <property type="entry name" value="Sigma_54_int_dom_ATP-bd_1"/>
</dbReference>
<dbReference type="PROSITE" id="PS00675">
    <property type="entry name" value="SIGMA54_INTERACT_1"/>
    <property type="match status" value="1"/>
</dbReference>
<comment type="caution">
    <text evidence="12">The sequence shown here is derived from an EMBL/GenBank/DDBJ whole genome shotgun (WGS) entry which is preliminary data.</text>
</comment>
<dbReference type="Gene3D" id="3.40.50.2300">
    <property type="match status" value="1"/>
</dbReference>
<dbReference type="SMART" id="SM00382">
    <property type="entry name" value="AAA"/>
    <property type="match status" value="1"/>
</dbReference>
<evidence type="ECO:0000313" key="12">
    <source>
        <dbReference type="EMBL" id="PIQ87266.1"/>
    </source>
</evidence>
<dbReference type="PANTHER" id="PTHR32071">
    <property type="entry name" value="TRANSCRIPTIONAL REGULATORY PROTEIN"/>
    <property type="match status" value="1"/>
</dbReference>
<proteinExistence type="predicted"/>
<reference evidence="12 13" key="1">
    <citation type="submission" date="2017-09" db="EMBL/GenBank/DDBJ databases">
        <title>Depth-based differentiation of microbial function through sediment-hosted aquifers and enrichment of novel symbionts in the deep terrestrial subsurface.</title>
        <authorList>
            <person name="Probst A.J."/>
            <person name="Ladd B."/>
            <person name="Jarett J.K."/>
            <person name="Geller-Mcgrath D.E."/>
            <person name="Sieber C.M."/>
            <person name="Emerson J.B."/>
            <person name="Anantharaman K."/>
            <person name="Thomas B.C."/>
            <person name="Malmstrom R."/>
            <person name="Stieglmeier M."/>
            <person name="Klingl A."/>
            <person name="Woyke T."/>
            <person name="Ryan C.M."/>
            <person name="Banfield J.F."/>
        </authorList>
    </citation>
    <scope>NUCLEOTIDE SEQUENCE [LARGE SCALE GENOMIC DNA]</scope>
    <source>
        <strain evidence="12">CG11_big_fil_rev_8_21_14_0_20_45_26</strain>
    </source>
</reference>
<dbReference type="InterPro" id="IPR025944">
    <property type="entry name" value="Sigma_54_int_dom_CS"/>
</dbReference>
<feature type="coiled-coil region" evidence="9">
    <location>
        <begin position="110"/>
        <end position="143"/>
    </location>
</feature>
<dbReference type="GO" id="GO:0043565">
    <property type="term" value="F:sequence-specific DNA binding"/>
    <property type="evidence" value="ECO:0007669"/>
    <property type="project" value="InterPro"/>
</dbReference>
<evidence type="ECO:0000256" key="7">
    <source>
        <dbReference type="ARBA" id="ARBA00023163"/>
    </source>
</evidence>
<dbReference type="EMBL" id="PCVY01000016">
    <property type="protein sequence ID" value="PIQ87266.1"/>
    <property type="molecule type" value="Genomic_DNA"/>
</dbReference>
<evidence type="ECO:0000256" key="2">
    <source>
        <dbReference type="ARBA" id="ARBA00022741"/>
    </source>
</evidence>